<dbReference type="PANTHER" id="PTHR47331:SF5">
    <property type="entry name" value="RIBONUCLEASE H"/>
    <property type="match status" value="1"/>
</dbReference>
<dbReference type="SUPFAM" id="SSF56672">
    <property type="entry name" value="DNA/RNA polymerases"/>
    <property type="match status" value="1"/>
</dbReference>
<name>A0A1X7UQ63_AMPQE</name>
<sequence length="379" mass="43045">MLRELYCYRLRRRLCTTQSTERATLRLVFNSGSHRSYITEEVCHKLSLRILGKKDLVIATFGNTGKRRQSCKIAQAVLETNDGNTLVLNLMVFPLICEPLVGVSLRDCIRGYDHLKDLDLADPGTNGDVIKLDILIGLDYYWDIVSGEVLRGDSGPTATYLSLGWLLSGPVASDSTTLVTYVLTCGVRAEQLQKFWEIESLGICEKESTLYDQFKKNVTFDGTRYEVTLPWREDVSSIPDNYQLSLKRLNGLLRRLRKNPTLLEKHNKAIVTQLDSGIVEVVENPTRTDIERVHNLPHHCVVRGDKETTKLRIVYDASTRSTGPSLNECLYVEPKFNQIIMELLVKFRVHKCAFIADIEKAFLMISVGKQDRDVLKLFG</sequence>
<dbReference type="OrthoDB" id="5973575at2759"/>
<protein>
    <submittedName>
        <fullName evidence="1">Uncharacterized protein</fullName>
    </submittedName>
</protein>
<dbReference type="AlphaFoldDB" id="A0A1X7UQ63"/>
<reference evidence="1" key="1">
    <citation type="submission" date="2017-05" db="UniProtKB">
        <authorList>
            <consortium name="EnsemblMetazoa"/>
        </authorList>
    </citation>
    <scope>IDENTIFICATION</scope>
</reference>
<dbReference type="EnsemblMetazoa" id="Aqu2.1.29801_001">
    <property type="protein sequence ID" value="Aqu2.1.29801_001"/>
    <property type="gene ID" value="Aqu2.1.29801"/>
</dbReference>
<dbReference type="InterPro" id="IPR043502">
    <property type="entry name" value="DNA/RNA_pol_sf"/>
</dbReference>
<organism evidence="1">
    <name type="scientific">Amphimedon queenslandica</name>
    <name type="common">Sponge</name>
    <dbReference type="NCBI Taxonomy" id="400682"/>
    <lineage>
        <taxon>Eukaryota</taxon>
        <taxon>Metazoa</taxon>
        <taxon>Porifera</taxon>
        <taxon>Demospongiae</taxon>
        <taxon>Heteroscleromorpha</taxon>
        <taxon>Haplosclerida</taxon>
        <taxon>Niphatidae</taxon>
        <taxon>Amphimedon</taxon>
    </lineage>
</organism>
<accession>A0A1X7UQ63</accession>
<proteinExistence type="predicted"/>
<dbReference type="eggNOG" id="ENOG502QR56">
    <property type="taxonomic scope" value="Eukaryota"/>
</dbReference>
<dbReference type="InParanoid" id="A0A1X7UQ63"/>
<evidence type="ECO:0000313" key="1">
    <source>
        <dbReference type="EnsemblMetazoa" id="Aqu2.1.29801_001"/>
    </source>
</evidence>
<dbReference type="PANTHER" id="PTHR47331">
    <property type="entry name" value="PHD-TYPE DOMAIN-CONTAINING PROTEIN"/>
    <property type="match status" value="1"/>
</dbReference>